<evidence type="ECO:0000313" key="5">
    <source>
        <dbReference type="Proteomes" id="UP000789508"/>
    </source>
</evidence>
<feature type="region of interest" description="Disordered" evidence="1">
    <location>
        <begin position="713"/>
        <end position="767"/>
    </location>
</feature>
<dbReference type="SMART" id="SM00233">
    <property type="entry name" value="PH"/>
    <property type="match status" value="1"/>
</dbReference>
<dbReference type="Pfam" id="PF21989">
    <property type="entry name" value="RA_2"/>
    <property type="match status" value="1"/>
</dbReference>
<feature type="domain" description="PH" evidence="2">
    <location>
        <begin position="330"/>
        <end position="437"/>
    </location>
</feature>
<evidence type="ECO:0000256" key="1">
    <source>
        <dbReference type="SAM" id="MobiDB-lite"/>
    </source>
</evidence>
<dbReference type="EMBL" id="CAJVPS010001272">
    <property type="protein sequence ID" value="CAG8531859.1"/>
    <property type="molecule type" value="Genomic_DNA"/>
</dbReference>
<gene>
    <name evidence="4" type="ORF">ALEPTO_LOCUS4976</name>
</gene>
<feature type="region of interest" description="Disordered" evidence="1">
    <location>
        <begin position="1"/>
        <end position="187"/>
    </location>
</feature>
<dbReference type="AlphaFoldDB" id="A0A9N9AGN0"/>
<keyword evidence="5" id="KW-1185">Reference proteome</keyword>
<dbReference type="PROSITE" id="PS50003">
    <property type="entry name" value="PH_DOMAIN"/>
    <property type="match status" value="1"/>
</dbReference>
<dbReference type="Pfam" id="PF00169">
    <property type="entry name" value="PH"/>
    <property type="match status" value="1"/>
</dbReference>
<feature type="region of interest" description="Disordered" evidence="1">
    <location>
        <begin position="202"/>
        <end position="228"/>
    </location>
</feature>
<reference evidence="4" key="1">
    <citation type="submission" date="2021-06" db="EMBL/GenBank/DDBJ databases">
        <authorList>
            <person name="Kallberg Y."/>
            <person name="Tangrot J."/>
            <person name="Rosling A."/>
        </authorList>
    </citation>
    <scope>NUCLEOTIDE SEQUENCE</scope>
    <source>
        <strain evidence="4">FL130A</strain>
    </source>
</reference>
<dbReference type="Proteomes" id="UP000789508">
    <property type="component" value="Unassembled WGS sequence"/>
</dbReference>
<dbReference type="InterPro" id="IPR001849">
    <property type="entry name" value="PH_domain"/>
</dbReference>
<feature type="region of interest" description="Disordered" evidence="1">
    <location>
        <begin position="816"/>
        <end position="849"/>
    </location>
</feature>
<dbReference type="SUPFAM" id="SSF50729">
    <property type="entry name" value="PH domain-like"/>
    <property type="match status" value="1"/>
</dbReference>
<name>A0A9N9AGN0_9GLOM</name>
<dbReference type="OrthoDB" id="43122at2759"/>
<sequence length="849" mass="97228">MEKTFPNNTQATYDSSDSKNALGRRLSRRTSDRGRERYKTTEKELEERERAKSRTRERAKSRTRELENNRERTKSRTRETEFDKERVNTLERAKSRAREKATDSDKERVSTLERANTRSRDADDRGRSRRVPDDNSNDRGRSKSRPREIEERGRSKSKTRETEERRGRSKSSNRNDNRERAISREREKDIDFEKERDLHLERLKARGQDEAEKPKQLDRSKSRQPKIPETKVTTRIYIDDSRQFKTLALTSKMNALNIIEYFKKRNAIEDGNEWTLFELVNEFGLERPLRDWEIVTTVIGSWEPKTSNALLLKKYAYRSSLTVEGLSNGVPPLFGWLHLETKKNKWQKRYFFLKDGSIYHCKDAKAVDPVLLCSIYNFDVYTLTRTIKKAPKPFLFALKSQDRVVMFENSEDYVHYLCADHMEKMKDWVLSIRTARNQMMLENHPELFSAITGEQTTPTSPQLSSTKNLQPLLALAGDELDIGDKNTEKSSGFSSSEQWANVRRFVRVFKSGSLLDFERHNPPIKPVEPEVTSFIEGSLLATTEAFFENYKEKEKSNNSNGGTLVQINGDVKFHKGSLLETKISMLETKINRDHGESNGTLVHIDDDVKFHKGSLLEGRGNRDHVDTNVSSSSTLVNIDDELKFHKGSLLATRGAFSPANKDHFEISLSHTPEYNKGSLLARGLTSNGKETFEISQSQTPEFNKGSLLARGLLSPSKDSFEGSPHSSNSRPRPERKPSNGPLISVDPPLIRNGPKITSPSTSTSPGKTLLQLDLSPDVKHTLNLRNKDFKPLLSFVPGEKPEPVHETEAMRVQREARETGKTLLNLNIENDSDESKEADKDIDDDENDL</sequence>
<dbReference type="GO" id="GO:0007165">
    <property type="term" value="P:signal transduction"/>
    <property type="evidence" value="ECO:0007669"/>
    <property type="project" value="InterPro"/>
</dbReference>
<protein>
    <submittedName>
        <fullName evidence="4">3541_t:CDS:1</fullName>
    </submittedName>
</protein>
<feature type="compositionally biased region" description="Basic and acidic residues" evidence="1">
    <location>
        <begin position="29"/>
        <end position="166"/>
    </location>
</feature>
<evidence type="ECO:0000313" key="4">
    <source>
        <dbReference type="EMBL" id="CAG8531859.1"/>
    </source>
</evidence>
<accession>A0A9N9AGN0</accession>
<dbReference type="PANTHER" id="PTHR38700:SF1">
    <property type="entry name" value="PH DOMAIN-CONTAINING PROTEIN"/>
    <property type="match status" value="1"/>
</dbReference>
<feature type="compositionally biased region" description="Basic and acidic residues" evidence="1">
    <location>
        <begin position="173"/>
        <end position="187"/>
    </location>
</feature>
<dbReference type="Gene3D" id="3.10.20.90">
    <property type="entry name" value="Phosphatidylinositol 3-kinase Catalytic Subunit, Chain A, domain 1"/>
    <property type="match status" value="1"/>
</dbReference>
<dbReference type="PROSITE" id="PS50200">
    <property type="entry name" value="RA"/>
    <property type="match status" value="1"/>
</dbReference>
<dbReference type="InterPro" id="IPR029071">
    <property type="entry name" value="Ubiquitin-like_domsf"/>
</dbReference>
<feature type="domain" description="Ras-associating" evidence="3">
    <location>
        <begin position="230"/>
        <end position="317"/>
    </location>
</feature>
<feature type="compositionally biased region" description="Low complexity" evidence="1">
    <location>
        <begin position="753"/>
        <end position="767"/>
    </location>
</feature>
<dbReference type="SUPFAM" id="SSF54236">
    <property type="entry name" value="Ubiquitin-like"/>
    <property type="match status" value="1"/>
</dbReference>
<proteinExistence type="predicted"/>
<dbReference type="PANTHER" id="PTHR38700">
    <property type="entry name" value="YALI0E22418P"/>
    <property type="match status" value="1"/>
</dbReference>
<evidence type="ECO:0000259" key="3">
    <source>
        <dbReference type="PROSITE" id="PS50200"/>
    </source>
</evidence>
<dbReference type="Gene3D" id="2.30.29.30">
    <property type="entry name" value="Pleckstrin-homology domain (PH domain)/Phosphotyrosine-binding domain (PTB)"/>
    <property type="match status" value="1"/>
</dbReference>
<dbReference type="InterPro" id="IPR011993">
    <property type="entry name" value="PH-like_dom_sf"/>
</dbReference>
<comment type="caution">
    <text evidence="4">The sequence shown here is derived from an EMBL/GenBank/DDBJ whole genome shotgun (WGS) entry which is preliminary data.</text>
</comment>
<organism evidence="4 5">
    <name type="scientific">Ambispora leptoticha</name>
    <dbReference type="NCBI Taxonomy" id="144679"/>
    <lineage>
        <taxon>Eukaryota</taxon>
        <taxon>Fungi</taxon>
        <taxon>Fungi incertae sedis</taxon>
        <taxon>Mucoromycota</taxon>
        <taxon>Glomeromycotina</taxon>
        <taxon>Glomeromycetes</taxon>
        <taxon>Archaeosporales</taxon>
        <taxon>Ambisporaceae</taxon>
        <taxon>Ambispora</taxon>
    </lineage>
</organism>
<dbReference type="InterPro" id="IPR000159">
    <property type="entry name" value="RA_dom"/>
</dbReference>
<feature type="compositionally biased region" description="Polar residues" evidence="1">
    <location>
        <begin position="1"/>
        <end position="19"/>
    </location>
</feature>
<feature type="compositionally biased region" description="Acidic residues" evidence="1">
    <location>
        <begin position="840"/>
        <end position="849"/>
    </location>
</feature>
<evidence type="ECO:0000259" key="2">
    <source>
        <dbReference type="PROSITE" id="PS50003"/>
    </source>
</evidence>